<dbReference type="SUPFAM" id="SSF82714">
    <property type="entry name" value="Multidrug efflux transporter AcrB TolC docking domain, DN and DC subdomains"/>
    <property type="match status" value="1"/>
</dbReference>
<gene>
    <name evidence="2" type="ORF">MNBD_NITROSPINAE05-457</name>
</gene>
<dbReference type="PANTHER" id="PTHR32063:SF0">
    <property type="entry name" value="SWARMING MOTILITY PROTEIN SWRC"/>
    <property type="match status" value="1"/>
</dbReference>
<dbReference type="EMBL" id="UOGG01000103">
    <property type="protein sequence ID" value="VAX30226.1"/>
    <property type="molecule type" value="Genomic_DNA"/>
</dbReference>
<keyword evidence="1" id="KW-1133">Transmembrane helix</keyword>
<keyword evidence="1" id="KW-0472">Membrane</keyword>
<protein>
    <submittedName>
        <fullName evidence="2">RND multidrug efflux transporter Acriflavin resistance protein</fullName>
    </submittedName>
</protein>
<accession>A0A3B1CIB9</accession>
<feature type="non-terminal residue" evidence="2">
    <location>
        <position position="252"/>
    </location>
</feature>
<organism evidence="2">
    <name type="scientific">hydrothermal vent metagenome</name>
    <dbReference type="NCBI Taxonomy" id="652676"/>
    <lineage>
        <taxon>unclassified sequences</taxon>
        <taxon>metagenomes</taxon>
        <taxon>ecological metagenomes</taxon>
    </lineage>
</organism>
<proteinExistence type="predicted"/>
<dbReference type="InterPro" id="IPR027463">
    <property type="entry name" value="AcrB_DN_DC_subdom"/>
</dbReference>
<dbReference type="GO" id="GO:0005886">
    <property type="term" value="C:plasma membrane"/>
    <property type="evidence" value="ECO:0007669"/>
    <property type="project" value="TreeGrafter"/>
</dbReference>
<dbReference type="Pfam" id="PF00873">
    <property type="entry name" value="ACR_tran"/>
    <property type="match status" value="1"/>
</dbReference>
<dbReference type="InterPro" id="IPR001036">
    <property type="entry name" value="Acrflvin-R"/>
</dbReference>
<dbReference type="Gene3D" id="1.20.1640.10">
    <property type="entry name" value="Multidrug efflux transporter AcrB transmembrane domain"/>
    <property type="match status" value="1"/>
</dbReference>
<dbReference type="Gene3D" id="3.30.70.1430">
    <property type="entry name" value="Multidrug efflux transporter AcrB pore domain"/>
    <property type="match status" value="1"/>
</dbReference>
<evidence type="ECO:0000256" key="1">
    <source>
        <dbReference type="SAM" id="Phobius"/>
    </source>
</evidence>
<reference evidence="2" key="1">
    <citation type="submission" date="2018-06" db="EMBL/GenBank/DDBJ databases">
        <authorList>
            <person name="Zhirakovskaya E."/>
        </authorList>
    </citation>
    <scope>NUCLEOTIDE SEQUENCE</scope>
</reference>
<keyword evidence="1" id="KW-0812">Transmembrane</keyword>
<dbReference type="Gene3D" id="3.30.2090.10">
    <property type="entry name" value="Multidrug efflux transporter AcrB TolC docking domain, DN and DC subdomains"/>
    <property type="match status" value="1"/>
</dbReference>
<name>A0A3B1CIB9_9ZZZZ</name>
<sequence length="252" mass="28885">MKLIDQSIRNYHTVTVMVVLAAAVGIFCFQILPRQLTPTVDKPIIQVRTEYRGLSPSEVERNITRRLEEQLESVEGLKKMTSRSQQGLSTITLEFDWGIDKNIATIDVNNKLQQVKDLPVLSDKPTLKSVSNDNSNPIMWIVFDKPNPKMQNLDQNYMFKVGEDIVIPALLRVTGVAEMWHFGGEDREMRVEFDPYSMARLHLTYDDVVRRLSQENQNTRAGLHDEGSREYTVRTLGEFTSADEILSTVIKR</sequence>
<dbReference type="GO" id="GO:0042910">
    <property type="term" value="F:xenobiotic transmembrane transporter activity"/>
    <property type="evidence" value="ECO:0007669"/>
    <property type="project" value="TreeGrafter"/>
</dbReference>
<dbReference type="Gene3D" id="3.30.70.1320">
    <property type="entry name" value="Multidrug efflux transporter AcrB pore domain like"/>
    <property type="match status" value="1"/>
</dbReference>
<dbReference type="PANTHER" id="PTHR32063">
    <property type="match status" value="1"/>
</dbReference>
<dbReference type="AlphaFoldDB" id="A0A3B1CIB9"/>
<dbReference type="SUPFAM" id="SSF82693">
    <property type="entry name" value="Multidrug efflux transporter AcrB pore domain, PN1, PN2, PC1 and PC2 subdomains"/>
    <property type="match status" value="1"/>
</dbReference>
<evidence type="ECO:0000313" key="2">
    <source>
        <dbReference type="EMBL" id="VAX30226.1"/>
    </source>
</evidence>
<feature type="transmembrane region" description="Helical" evidence="1">
    <location>
        <begin position="12"/>
        <end position="32"/>
    </location>
</feature>